<sequence>MSSSKHKPRKFRKNRSDCVSLFELSKADYNEQAPSRSKEPKPSNCLCKCGGCFCGRSRTAESKKKQDKGPKDIRVSPLFNSDKADPKTAKSCEDSWEDTQDHAEYEMLELDDDIEPISQANSEDTFLHYRVNSGIKEDKRKQPKKVFSIKHGDHKLDQQNFESLEELVSYYQAYLQVQGGKNKYKD</sequence>
<evidence type="ECO:0000313" key="2">
    <source>
        <dbReference type="EMBL" id="KAI1723400.1"/>
    </source>
</evidence>
<comment type="caution">
    <text evidence="2">The sequence shown here is derived from an EMBL/GenBank/DDBJ whole genome shotgun (WGS) entry which is preliminary data.</text>
</comment>
<proteinExistence type="predicted"/>
<evidence type="ECO:0000313" key="3">
    <source>
        <dbReference type="Proteomes" id="UP001201812"/>
    </source>
</evidence>
<dbReference type="EMBL" id="JAKKPZ010000003">
    <property type="protein sequence ID" value="KAI1723400.1"/>
    <property type="molecule type" value="Genomic_DNA"/>
</dbReference>
<feature type="compositionally biased region" description="Basic and acidic residues" evidence="1">
    <location>
        <begin position="58"/>
        <end position="74"/>
    </location>
</feature>
<reference evidence="2" key="1">
    <citation type="submission" date="2022-01" db="EMBL/GenBank/DDBJ databases">
        <title>Genome Sequence Resource for Two Populations of Ditylenchus destructor, the Migratory Endoparasitic Phytonematode.</title>
        <authorList>
            <person name="Zhang H."/>
            <person name="Lin R."/>
            <person name="Xie B."/>
        </authorList>
    </citation>
    <scope>NUCLEOTIDE SEQUENCE</scope>
    <source>
        <strain evidence="2">BazhouSP</strain>
    </source>
</reference>
<accession>A0AAD4RBE7</accession>
<feature type="compositionally biased region" description="Basic and acidic residues" evidence="1">
    <location>
        <begin position="82"/>
        <end position="96"/>
    </location>
</feature>
<feature type="region of interest" description="Disordered" evidence="1">
    <location>
        <begin position="58"/>
        <end position="96"/>
    </location>
</feature>
<name>A0AAD4RBE7_9BILA</name>
<protein>
    <submittedName>
        <fullName evidence="2">Uncharacterized protein</fullName>
    </submittedName>
</protein>
<dbReference type="Proteomes" id="UP001201812">
    <property type="component" value="Unassembled WGS sequence"/>
</dbReference>
<gene>
    <name evidence="2" type="ORF">DdX_03559</name>
</gene>
<evidence type="ECO:0000256" key="1">
    <source>
        <dbReference type="SAM" id="MobiDB-lite"/>
    </source>
</evidence>
<organism evidence="2 3">
    <name type="scientific">Ditylenchus destructor</name>
    <dbReference type="NCBI Taxonomy" id="166010"/>
    <lineage>
        <taxon>Eukaryota</taxon>
        <taxon>Metazoa</taxon>
        <taxon>Ecdysozoa</taxon>
        <taxon>Nematoda</taxon>
        <taxon>Chromadorea</taxon>
        <taxon>Rhabditida</taxon>
        <taxon>Tylenchina</taxon>
        <taxon>Tylenchomorpha</taxon>
        <taxon>Sphaerularioidea</taxon>
        <taxon>Anguinidae</taxon>
        <taxon>Anguininae</taxon>
        <taxon>Ditylenchus</taxon>
    </lineage>
</organism>
<dbReference type="AlphaFoldDB" id="A0AAD4RBE7"/>
<keyword evidence="3" id="KW-1185">Reference proteome</keyword>